<comment type="caution">
    <text evidence="1">The sequence shown here is derived from an EMBL/GenBank/DDBJ whole genome shotgun (WGS) entry which is preliminary data.</text>
</comment>
<evidence type="ECO:0000313" key="2">
    <source>
        <dbReference type="Proteomes" id="UP000607653"/>
    </source>
</evidence>
<proteinExistence type="predicted"/>
<organism evidence="1 2">
    <name type="scientific">Nelumbo nucifera</name>
    <name type="common">Sacred lotus</name>
    <dbReference type="NCBI Taxonomy" id="4432"/>
    <lineage>
        <taxon>Eukaryota</taxon>
        <taxon>Viridiplantae</taxon>
        <taxon>Streptophyta</taxon>
        <taxon>Embryophyta</taxon>
        <taxon>Tracheophyta</taxon>
        <taxon>Spermatophyta</taxon>
        <taxon>Magnoliopsida</taxon>
        <taxon>Proteales</taxon>
        <taxon>Nelumbonaceae</taxon>
        <taxon>Nelumbo</taxon>
    </lineage>
</organism>
<reference evidence="1 2" key="1">
    <citation type="journal article" date="2020" name="Mol. Biol. Evol.">
        <title>Distinct Expression and Methylation Patterns for Genes with Different Fates following a Single Whole-Genome Duplication in Flowering Plants.</title>
        <authorList>
            <person name="Shi T."/>
            <person name="Rahmani R.S."/>
            <person name="Gugger P.F."/>
            <person name="Wang M."/>
            <person name="Li H."/>
            <person name="Zhang Y."/>
            <person name="Li Z."/>
            <person name="Wang Q."/>
            <person name="Van de Peer Y."/>
            <person name="Marchal K."/>
            <person name="Chen J."/>
        </authorList>
    </citation>
    <scope>NUCLEOTIDE SEQUENCE [LARGE SCALE GENOMIC DNA]</scope>
    <source>
        <tissue evidence="1">Leaf</tissue>
    </source>
</reference>
<sequence length="54" mass="6200">MYNSIKIKLKYISFGSTQQNVEKEKGCPYLLLKKGINLNDFLVPSILGFTILYD</sequence>
<dbReference type="EMBL" id="DUZY01000003">
    <property type="protein sequence ID" value="DAD30518.1"/>
    <property type="molecule type" value="Genomic_DNA"/>
</dbReference>
<dbReference type="Proteomes" id="UP000607653">
    <property type="component" value="Unassembled WGS sequence"/>
</dbReference>
<evidence type="ECO:0000313" key="1">
    <source>
        <dbReference type="EMBL" id="DAD30518.1"/>
    </source>
</evidence>
<name>A0A822YMG8_NELNU</name>
<dbReference type="AlphaFoldDB" id="A0A822YMG8"/>
<gene>
    <name evidence="1" type="ORF">HUJ06_009369</name>
</gene>
<keyword evidence="2" id="KW-1185">Reference proteome</keyword>
<protein>
    <submittedName>
        <fullName evidence="1">Uncharacterized protein</fullName>
    </submittedName>
</protein>
<accession>A0A822YMG8</accession>